<dbReference type="EMBL" id="CM032185">
    <property type="protein sequence ID" value="KAG7092859.1"/>
    <property type="molecule type" value="Genomic_DNA"/>
</dbReference>
<protein>
    <submittedName>
        <fullName evidence="2">Uncharacterized protein</fullName>
    </submittedName>
</protein>
<comment type="caution">
    <text evidence="2">The sequence shown here is derived from an EMBL/GenBank/DDBJ whole genome shotgun (WGS) entry which is preliminary data.</text>
</comment>
<keyword evidence="1" id="KW-1133">Transmembrane helix</keyword>
<organism evidence="2 3">
    <name type="scientific">Marasmius oreades</name>
    <name type="common">fairy-ring Marasmius</name>
    <dbReference type="NCBI Taxonomy" id="181124"/>
    <lineage>
        <taxon>Eukaryota</taxon>
        <taxon>Fungi</taxon>
        <taxon>Dikarya</taxon>
        <taxon>Basidiomycota</taxon>
        <taxon>Agaricomycotina</taxon>
        <taxon>Agaricomycetes</taxon>
        <taxon>Agaricomycetidae</taxon>
        <taxon>Agaricales</taxon>
        <taxon>Marasmiineae</taxon>
        <taxon>Marasmiaceae</taxon>
        <taxon>Marasmius</taxon>
    </lineage>
</organism>
<gene>
    <name evidence="2" type="ORF">E1B28_009173</name>
</gene>
<feature type="transmembrane region" description="Helical" evidence="1">
    <location>
        <begin position="28"/>
        <end position="48"/>
    </location>
</feature>
<dbReference type="RefSeq" id="XP_043009329.1">
    <property type="nucleotide sequence ID" value="XM_043154041.1"/>
</dbReference>
<dbReference type="Proteomes" id="UP001049176">
    <property type="component" value="Chromosome 5"/>
</dbReference>
<keyword evidence="1" id="KW-0472">Membrane</keyword>
<sequence length="99" mass="11752">MMVYRLYRAVRSLHIHVQVMRQGETRGLTLYILLTVTLFAVATSMWAVDATRSLFWNSRPQRRGIFCLFTIWHSRLLHRKDHRRTGDMNKIILELGLPL</sequence>
<evidence type="ECO:0000313" key="3">
    <source>
        <dbReference type="Proteomes" id="UP001049176"/>
    </source>
</evidence>
<proteinExistence type="predicted"/>
<evidence type="ECO:0000256" key="1">
    <source>
        <dbReference type="SAM" id="Phobius"/>
    </source>
</evidence>
<keyword evidence="1" id="KW-0812">Transmembrane</keyword>
<keyword evidence="3" id="KW-1185">Reference proteome</keyword>
<dbReference type="AlphaFoldDB" id="A0A9P7RZV0"/>
<dbReference type="GeneID" id="66078249"/>
<evidence type="ECO:0000313" key="2">
    <source>
        <dbReference type="EMBL" id="KAG7092859.1"/>
    </source>
</evidence>
<accession>A0A9P7RZV0</accession>
<name>A0A9P7RZV0_9AGAR</name>
<reference evidence="2" key="1">
    <citation type="journal article" date="2021" name="Genome Biol. Evol.">
        <title>The assembled and annotated genome of the fairy-ring fungus Marasmius oreades.</title>
        <authorList>
            <person name="Hiltunen M."/>
            <person name="Ament-Velasquez S.L."/>
            <person name="Johannesson H."/>
        </authorList>
    </citation>
    <scope>NUCLEOTIDE SEQUENCE</scope>
    <source>
        <strain evidence="2">03SP1</strain>
    </source>
</reference>